<dbReference type="Proteomes" id="UP000013111">
    <property type="component" value="Unassembled WGS sequence"/>
</dbReference>
<reference evidence="2 3" key="1">
    <citation type="submission" date="2012-11" db="EMBL/GenBank/DDBJ databases">
        <authorList>
            <person name="Linke B."/>
        </authorList>
    </citation>
    <scope>NUCLEOTIDE SEQUENCE [LARGE SCALE GENOMIC DNA]</scope>
    <source>
        <strain evidence="3">CFBP 1232</strain>
    </source>
</reference>
<dbReference type="GeneID" id="97607444"/>
<keyword evidence="1" id="KW-1133">Transmembrane helix</keyword>
<name>A0A831EU16_ERWAM</name>
<feature type="transmembrane region" description="Helical" evidence="1">
    <location>
        <begin position="20"/>
        <end position="39"/>
    </location>
</feature>
<accession>A0A831EU16</accession>
<dbReference type="AlphaFoldDB" id="A0A831EU16"/>
<gene>
    <name evidence="2" type="ORF">BN437_3441</name>
</gene>
<organism evidence="2 3">
    <name type="scientific">Erwinia amylovora NBRC 12687 = CFBP 1232</name>
    <dbReference type="NCBI Taxonomy" id="1219359"/>
    <lineage>
        <taxon>Bacteria</taxon>
        <taxon>Pseudomonadati</taxon>
        <taxon>Pseudomonadota</taxon>
        <taxon>Gammaproteobacteria</taxon>
        <taxon>Enterobacterales</taxon>
        <taxon>Erwiniaceae</taxon>
        <taxon>Erwinia</taxon>
    </lineage>
</organism>
<dbReference type="Pfam" id="PF05106">
    <property type="entry name" value="Phage_holin_3_1"/>
    <property type="match status" value="1"/>
</dbReference>
<evidence type="ECO:0000313" key="3">
    <source>
        <dbReference type="Proteomes" id="UP000013111"/>
    </source>
</evidence>
<protein>
    <submittedName>
        <fullName evidence="2">Holin (Lysis protein 13)</fullName>
    </submittedName>
</protein>
<evidence type="ECO:0000256" key="1">
    <source>
        <dbReference type="SAM" id="Phobius"/>
    </source>
</evidence>
<keyword evidence="1" id="KW-0812">Transmembrane</keyword>
<dbReference type="InterPro" id="IPR006481">
    <property type="entry name" value="Phage_lambda_GpS_holin"/>
</dbReference>
<dbReference type="NCBIfam" id="TIGR01594">
    <property type="entry name" value="holin_lambda"/>
    <property type="match status" value="1"/>
</dbReference>
<feature type="transmembrane region" description="Helical" evidence="1">
    <location>
        <begin position="115"/>
        <end position="131"/>
    </location>
</feature>
<sequence>MRMPNNPNSWPDLYDVMHSWWRGETPIGAVLMACGMAVIRIAYTGGGWKKMILEGLLCGALTLTFASALEYPDLPKSISIAIGGGIGFIGVDAFRAFALRFIGNRFGVNDDNQRQLAFLFLTLLICIGCSVR</sequence>
<dbReference type="EMBL" id="CAPB01000039">
    <property type="protein sequence ID" value="CCO95341.1"/>
    <property type="molecule type" value="Genomic_DNA"/>
</dbReference>
<proteinExistence type="predicted"/>
<reference evidence="2 3" key="2">
    <citation type="submission" date="2013-04" db="EMBL/GenBank/DDBJ databases">
        <title>Comparative genomics of 12 strains of Erwinia amylovora identifies a pan-genome with a large conserved core and provides insights into host specificity.</title>
        <authorList>
            <person name="Mann R.A."/>
            <person name="Smits T.H.M."/>
            <person name="Buehlmann A."/>
            <person name="Blom J."/>
            <person name="Goesmann A."/>
            <person name="Frey J.E."/>
            <person name="Plummer K.M."/>
            <person name="Beer S.V."/>
            <person name="Luck J."/>
            <person name="Duffy B."/>
            <person name="Rodoni B."/>
        </authorList>
    </citation>
    <scope>NUCLEOTIDE SEQUENCE [LARGE SCALE GENOMIC DNA]</scope>
    <source>
        <strain evidence="3">CFBP 1232</strain>
    </source>
</reference>
<dbReference type="RefSeq" id="WP_004160460.1">
    <property type="nucleotide sequence ID" value="NZ_BAYW01000018.1"/>
</dbReference>
<keyword evidence="1" id="KW-0472">Membrane</keyword>
<feature type="transmembrane region" description="Helical" evidence="1">
    <location>
        <begin position="81"/>
        <end position="103"/>
    </location>
</feature>
<comment type="caution">
    <text evidence="2">The sequence shown here is derived from an EMBL/GenBank/DDBJ whole genome shotgun (WGS) entry which is preliminary data.</text>
</comment>
<evidence type="ECO:0000313" key="2">
    <source>
        <dbReference type="EMBL" id="CCO95341.1"/>
    </source>
</evidence>